<reference evidence="2 3" key="1">
    <citation type="submission" date="2015-03" db="EMBL/GenBank/DDBJ databases">
        <title>Genome sequencing of Methylobacterium aquaticum DSM16371 type strain.</title>
        <authorList>
            <person name="Chaudhry V."/>
            <person name="Patil P.B."/>
        </authorList>
    </citation>
    <scope>NUCLEOTIDE SEQUENCE [LARGE SCALE GENOMIC DNA]</scope>
    <source>
        <strain evidence="2 3">DSM 16371</strain>
    </source>
</reference>
<dbReference type="Proteomes" id="UP000035929">
    <property type="component" value="Unassembled WGS sequence"/>
</dbReference>
<organism evidence="2 3">
    <name type="scientific">Methylobacterium aquaticum</name>
    <dbReference type="NCBI Taxonomy" id="270351"/>
    <lineage>
        <taxon>Bacteria</taxon>
        <taxon>Pseudomonadati</taxon>
        <taxon>Pseudomonadota</taxon>
        <taxon>Alphaproteobacteria</taxon>
        <taxon>Hyphomicrobiales</taxon>
        <taxon>Methylobacteriaceae</taxon>
        <taxon>Methylobacterium</taxon>
    </lineage>
</organism>
<sequence length="75" mass="8025">MSQPDTPVPDPASPGRALVPIEVSAPARAVPARPLAPFLVQLIDGPDGDLRPSRRHRSQMASARYAAGETMVVRR</sequence>
<accession>A0A0J6T616</accession>
<dbReference type="EMBL" id="LABX01000007">
    <property type="protein sequence ID" value="KMO41404.1"/>
    <property type="molecule type" value="Genomic_DNA"/>
</dbReference>
<protein>
    <submittedName>
        <fullName evidence="2">Uncharacterized protein</fullName>
    </submittedName>
</protein>
<dbReference type="AlphaFoldDB" id="A0A0J6T616"/>
<gene>
    <name evidence="2" type="ORF">VP06_01010</name>
</gene>
<dbReference type="RefSeq" id="WP_048461963.1">
    <property type="nucleotide sequence ID" value="NZ_JBNTQU010000020.1"/>
</dbReference>
<evidence type="ECO:0000313" key="3">
    <source>
        <dbReference type="Proteomes" id="UP000035929"/>
    </source>
</evidence>
<evidence type="ECO:0000313" key="2">
    <source>
        <dbReference type="EMBL" id="KMO41404.1"/>
    </source>
</evidence>
<name>A0A0J6T616_9HYPH</name>
<evidence type="ECO:0000256" key="1">
    <source>
        <dbReference type="SAM" id="MobiDB-lite"/>
    </source>
</evidence>
<comment type="caution">
    <text evidence="2">The sequence shown here is derived from an EMBL/GenBank/DDBJ whole genome shotgun (WGS) entry which is preliminary data.</text>
</comment>
<dbReference type="PATRIC" id="fig|270351.6.peg.6829"/>
<feature type="region of interest" description="Disordered" evidence="1">
    <location>
        <begin position="47"/>
        <end position="75"/>
    </location>
</feature>
<proteinExistence type="predicted"/>
<dbReference type="OrthoDB" id="8005444at2"/>